<evidence type="ECO:0000256" key="1">
    <source>
        <dbReference type="ARBA" id="ARBA00022658"/>
    </source>
</evidence>
<dbReference type="InterPro" id="IPR058923">
    <property type="entry name" value="RCC1-like_dom"/>
</dbReference>
<dbReference type="RefSeq" id="WP_157774832.1">
    <property type="nucleotide sequence ID" value="NZ_CP022163.1"/>
</dbReference>
<keyword evidence="6" id="KW-1185">Reference proteome</keyword>
<dbReference type="InterPro" id="IPR051553">
    <property type="entry name" value="Ran_GTPase-activating"/>
</dbReference>
<reference evidence="5 6" key="1">
    <citation type="submission" date="2017-06" db="EMBL/GenBank/DDBJ databases">
        <authorList>
            <person name="Kim H.J."/>
            <person name="Triplett B.A."/>
        </authorList>
    </citation>
    <scope>NUCLEOTIDE SEQUENCE [LARGE SCALE GENOMIC DNA]</scope>
    <source>
        <strain evidence="5 6">DSM 14713</strain>
    </source>
</reference>
<dbReference type="Pfam" id="PF00415">
    <property type="entry name" value="RCC1"/>
    <property type="match status" value="2"/>
</dbReference>
<dbReference type="PANTHER" id="PTHR45982:SF1">
    <property type="entry name" value="REGULATOR OF CHROMOSOME CONDENSATION"/>
    <property type="match status" value="1"/>
</dbReference>
<dbReference type="PRINTS" id="PR00633">
    <property type="entry name" value="RCCNDNSATION"/>
</dbReference>
<dbReference type="OrthoDB" id="5503830at2"/>
<dbReference type="KEGG" id="mbd:MEBOL_001827"/>
<dbReference type="GO" id="GO:0005737">
    <property type="term" value="C:cytoplasm"/>
    <property type="evidence" value="ECO:0007669"/>
    <property type="project" value="TreeGrafter"/>
</dbReference>
<proteinExistence type="predicted"/>
<dbReference type="InterPro" id="IPR000408">
    <property type="entry name" value="Reg_chr_condens"/>
</dbReference>
<dbReference type="Proteomes" id="UP000217289">
    <property type="component" value="Chromosome"/>
</dbReference>
<evidence type="ECO:0000313" key="6">
    <source>
        <dbReference type="Proteomes" id="UP000217289"/>
    </source>
</evidence>
<dbReference type="EMBL" id="CP022163">
    <property type="protein sequence ID" value="ATB28381.1"/>
    <property type="molecule type" value="Genomic_DNA"/>
</dbReference>
<name>A0A250IB56_9BACT</name>
<dbReference type="InterPro" id="IPR009091">
    <property type="entry name" value="RCC1/BLIP-II"/>
</dbReference>
<evidence type="ECO:0000256" key="3">
    <source>
        <dbReference type="SAM" id="MobiDB-lite"/>
    </source>
</evidence>
<keyword evidence="1" id="KW-0344">Guanine-nucleotide releasing factor</keyword>
<sequence length="577" mass="60621">MTEQWKRLRLGAVWMGTALALACGQQEDAEVRAESVGSLSSPLTLLAARYDSTLKVPTCAAPAAGCDTNYLVNRRGTQQREPNAPNTLKGTCADQPSGTYMRDESVERVRIFTTDGSNLAPGKQVTIEVDVWVAFAFSQYDSLDLYYTADATQPQWVPITTIWSFFPDAQTMRATYTLPTGGGRVQAIRAAFQRGMASGPCWSDPYSYADRDDLAFTVEVPAPSLPYQLAGGTSFNLQRRQDGTVWAWGENSRRQLGDGTTTLRKAPVKVVGLNEVASISAGGGHSLAVKTNGTVWGWGDNTKGQVGKGLSGDYSAPAQTVGLSDVVSVAAGGTHSLALKQDGTVWAWGDNSNCQLGDGTQFTRNSPVQVPSLSGVIALAAGASHSMALMQDGTVWTWGANTQGELGTGTTGGCLKLPAQVSAFTDVSAISAGNAYSMALKQEGTVWAWGTNGWGQLGDSSSLTRSSPVQVYGLTGVVAIGAGSSTSAALLSDGTVWNWGLDIVAYFAGYSNAGRFRPVQVPWLSNVATLAQGSQHTLATKPDGAAWSWGFNGSGQLGDGTATSRSEPVQALGVSYQ</sequence>
<accession>A0A250IB56</accession>
<dbReference type="Pfam" id="PF25390">
    <property type="entry name" value="WD40_RLD"/>
    <property type="match status" value="1"/>
</dbReference>
<dbReference type="GO" id="GO:0005085">
    <property type="term" value="F:guanyl-nucleotide exchange factor activity"/>
    <property type="evidence" value="ECO:0007669"/>
    <property type="project" value="TreeGrafter"/>
</dbReference>
<dbReference type="AlphaFoldDB" id="A0A250IB56"/>
<keyword evidence="2" id="KW-0677">Repeat</keyword>
<protein>
    <recommendedName>
        <fullName evidence="4">RCC1-like domain-containing protein</fullName>
    </recommendedName>
</protein>
<dbReference type="PROSITE" id="PS00626">
    <property type="entry name" value="RCC1_2"/>
    <property type="match status" value="2"/>
</dbReference>
<dbReference type="PROSITE" id="PS50012">
    <property type="entry name" value="RCC1_3"/>
    <property type="match status" value="7"/>
</dbReference>
<dbReference type="SUPFAM" id="SSF50985">
    <property type="entry name" value="RCC1/BLIP-II"/>
    <property type="match status" value="2"/>
</dbReference>
<gene>
    <name evidence="5" type="ORF">MEBOL_001827</name>
</gene>
<dbReference type="PANTHER" id="PTHR45982">
    <property type="entry name" value="REGULATOR OF CHROMOSOME CONDENSATION"/>
    <property type="match status" value="1"/>
</dbReference>
<evidence type="ECO:0000259" key="4">
    <source>
        <dbReference type="Pfam" id="PF25390"/>
    </source>
</evidence>
<dbReference type="Gene3D" id="2.130.10.30">
    <property type="entry name" value="Regulator of chromosome condensation 1/beta-lactamase-inhibitor protein II"/>
    <property type="match status" value="3"/>
</dbReference>
<evidence type="ECO:0000256" key="2">
    <source>
        <dbReference type="ARBA" id="ARBA00022737"/>
    </source>
</evidence>
<organism evidence="5 6">
    <name type="scientific">Melittangium boletus DSM 14713</name>
    <dbReference type="NCBI Taxonomy" id="1294270"/>
    <lineage>
        <taxon>Bacteria</taxon>
        <taxon>Pseudomonadati</taxon>
        <taxon>Myxococcota</taxon>
        <taxon>Myxococcia</taxon>
        <taxon>Myxococcales</taxon>
        <taxon>Cystobacterineae</taxon>
        <taxon>Archangiaceae</taxon>
        <taxon>Melittangium</taxon>
    </lineage>
</organism>
<feature type="region of interest" description="Disordered" evidence="3">
    <location>
        <begin position="77"/>
        <end position="97"/>
    </location>
</feature>
<evidence type="ECO:0000313" key="5">
    <source>
        <dbReference type="EMBL" id="ATB28381.1"/>
    </source>
</evidence>
<feature type="domain" description="RCC1-like" evidence="4">
    <location>
        <begin position="228"/>
        <end position="427"/>
    </location>
</feature>
<dbReference type="PROSITE" id="PS51257">
    <property type="entry name" value="PROKAR_LIPOPROTEIN"/>
    <property type="match status" value="1"/>
</dbReference>